<evidence type="ECO:0000313" key="3">
    <source>
        <dbReference type="EMBL" id="KRX05884.1"/>
    </source>
</evidence>
<sequence length="196" mass="22896">MSSLTEQQIQKIKEEISTQFQNEINSLKNENILLKNQISQLQQQQNISQNILKKMAAIFNQKSIQDLLNGENFDSNSDSSDYEQNDADEKNSDSENNSSQVEQVLESPLNEKFEELYDIFYKKNNQKQAAKYIELIFQLVTEKNDPYALSWLGFSYLNGIKNMKNQKSGFQCFQEAAQLWARILGTRILLFKWIWS</sequence>
<dbReference type="EMBL" id="LDAU01000103">
    <property type="protein sequence ID" value="KRX05884.1"/>
    <property type="molecule type" value="Genomic_DNA"/>
</dbReference>
<accession>A0A0V0QU78</accession>
<dbReference type="Proteomes" id="UP000054937">
    <property type="component" value="Unassembled WGS sequence"/>
</dbReference>
<dbReference type="Gene3D" id="1.25.40.10">
    <property type="entry name" value="Tetratricopeptide repeat domain"/>
    <property type="match status" value="1"/>
</dbReference>
<protein>
    <recommendedName>
        <fullName evidence="5">Tetratricopeptide-like helical domain</fullName>
    </recommendedName>
</protein>
<dbReference type="InterPro" id="IPR011990">
    <property type="entry name" value="TPR-like_helical_dom_sf"/>
</dbReference>
<evidence type="ECO:0000256" key="1">
    <source>
        <dbReference type="SAM" id="Coils"/>
    </source>
</evidence>
<proteinExistence type="predicted"/>
<reference evidence="3 4" key="1">
    <citation type="journal article" date="2015" name="Sci. Rep.">
        <title>Genome of the facultative scuticociliatosis pathogen Pseudocohnilembus persalinus provides insight into its virulence through horizontal gene transfer.</title>
        <authorList>
            <person name="Xiong J."/>
            <person name="Wang G."/>
            <person name="Cheng J."/>
            <person name="Tian M."/>
            <person name="Pan X."/>
            <person name="Warren A."/>
            <person name="Jiang C."/>
            <person name="Yuan D."/>
            <person name="Miao W."/>
        </authorList>
    </citation>
    <scope>NUCLEOTIDE SEQUENCE [LARGE SCALE GENOMIC DNA]</scope>
    <source>
        <strain evidence="3">36N120E</strain>
    </source>
</reference>
<evidence type="ECO:0000313" key="4">
    <source>
        <dbReference type="Proteomes" id="UP000054937"/>
    </source>
</evidence>
<keyword evidence="1" id="KW-0175">Coiled coil</keyword>
<keyword evidence="4" id="KW-1185">Reference proteome</keyword>
<dbReference type="AlphaFoldDB" id="A0A0V0QU78"/>
<evidence type="ECO:0008006" key="5">
    <source>
        <dbReference type="Google" id="ProtNLM"/>
    </source>
</evidence>
<gene>
    <name evidence="3" type="ORF">PPERSA_03821</name>
</gene>
<organism evidence="3 4">
    <name type="scientific">Pseudocohnilembus persalinus</name>
    <name type="common">Ciliate</name>
    <dbReference type="NCBI Taxonomy" id="266149"/>
    <lineage>
        <taxon>Eukaryota</taxon>
        <taxon>Sar</taxon>
        <taxon>Alveolata</taxon>
        <taxon>Ciliophora</taxon>
        <taxon>Intramacronucleata</taxon>
        <taxon>Oligohymenophorea</taxon>
        <taxon>Scuticociliatia</taxon>
        <taxon>Philasterida</taxon>
        <taxon>Pseudocohnilembidae</taxon>
        <taxon>Pseudocohnilembus</taxon>
    </lineage>
</organism>
<name>A0A0V0QU78_PSEPJ</name>
<dbReference type="SUPFAM" id="SSF81901">
    <property type="entry name" value="HCP-like"/>
    <property type="match status" value="1"/>
</dbReference>
<feature type="coiled-coil region" evidence="1">
    <location>
        <begin position="17"/>
        <end position="44"/>
    </location>
</feature>
<dbReference type="InParanoid" id="A0A0V0QU78"/>
<comment type="caution">
    <text evidence="3">The sequence shown here is derived from an EMBL/GenBank/DDBJ whole genome shotgun (WGS) entry which is preliminary data.</text>
</comment>
<feature type="compositionally biased region" description="Polar residues" evidence="2">
    <location>
        <begin position="70"/>
        <end position="79"/>
    </location>
</feature>
<feature type="region of interest" description="Disordered" evidence="2">
    <location>
        <begin position="70"/>
        <end position="105"/>
    </location>
</feature>
<evidence type="ECO:0000256" key="2">
    <source>
        <dbReference type="SAM" id="MobiDB-lite"/>
    </source>
</evidence>